<evidence type="ECO:0000313" key="3">
    <source>
        <dbReference type="EMBL" id="KAK8083804.1"/>
    </source>
</evidence>
<name>A0ABR1WJX9_9PEZI</name>
<keyword evidence="2" id="KW-0472">Membrane</keyword>
<protein>
    <recommendedName>
        <fullName evidence="5">Mid2 domain-containing protein</fullName>
    </recommendedName>
</protein>
<comment type="caution">
    <text evidence="3">The sequence shown here is derived from an EMBL/GenBank/DDBJ whole genome shotgun (WGS) entry which is preliminary data.</text>
</comment>
<evidence type="ECO:0000256" key="2">
    <source>
        <dbReference type="SAM" id="Phobius"/>
    </source>
</evidence>
<dbReference type="EMBL" id="JAQQWM010000001">
    <property type="protein sequence ID" value="KAK8083804.1"/>
    <property type="molecule type" value="Genomic_DNA"/>
</dbReference>
<keyword evidence="2" id="KW-1133">Transmembrane helix</keyword>
<keyword evidence="2" id="KW-0812">Transmembrane</keyword>
<keyword evidence="4" id="KW-1185">Reference proteome</keyword>
<feature type="compositionally biased region" description="Polar residues" evidence="1">
    <location>
        <begin position="57"/>
        <end position="71"/>
    </location>
</feature>
<accession>A0ABR1WJX9</accession>
<feature type="region of interest" description="Disordered" evidence="1">
    <location>
        <begin position="125"/>
        <end position="189"/>
    </location>
</feature>
<feature type="compositionally biased region" description="Polar residues" evidence="1">
    <location>
        <begin position="150"/>
        <end position="177"/>
    </location>
</feature>
<dbReference type="Proteomes" id="UP001446871">
    <property type="component" value="Unassembled WGS sequence"/>
</dbReference>
<sequence>MEYNWTIPANLTSTAANYRYVPVKVSATTLFDTATTSNTEVLPSTLNGPLFMVSPATTTQESAASTPTPSRNPIPTSTSTPEPVVTEMSNGAKAGIGVGVSLCALCLVAGIFLWLRRRARHQTMRATAAGNQERYDKAELDSGRLKKGRQQQQVLEADSNPLSEMTVQGSQRKNPSQEPVELPGTWGRA</sequence>
<feature type="transmembrane region" description="Helical" evidence="2">
    <location>
        <begin position="94"/>
        <end position="115"/>
    </location>
</feature>
<evidence type="ECO:0000256" key="1">
    <source>
        <dbReference type="SAM" id="MobiDB-lite"/>
    </source>
</evidence>
<reference evidence="3 4" key="1">
    <citation type="submission" date="2023-01" db="EMBL/GenBank/DDBJ databases">
        <title>Analysis of 21 Apiospora genomes using comparative genomics revels a genus with tremendous synthesis potential of carbohydrate active enzymes and secondary metabolites.</title>
        <authorList>
            <person name="Sorensen T."/>
        </authorList>
    </citation>
    <scope>NUCLEOTIDE SEQUENCE [LARGE SCALE GENOMIC DNA]</scope>
    <source>
        <strain evidence="3 4">CBS 83171</strain>
    </source>
</reference>
<feature type="region of interest" description="Disordered" evidence="1">
    <location>
        <begin position="57"/>
        <end position="84"/>
    </location>
</feature>
<feature type="compositionally biased region" description="Low complexity" evidence="1">
    <location>
        <begin position="73"/>
        <end position="84"/>
    </location>
</feature>
<gene>
    <name evidence="3" type="ORF">PG996_002585</name>
</gene>
<organism evidence="3 4">
    <name type="scientific">Apiospora saccharicola</name>
    <dbReference type="NCBI Taxonomy" id="335842"/>
    <lineage>
        <taxon>Eukaryota</taxon>
        <taxon>Fungi</taxon>
        <taxon>Dikarya</taxon>
        <taxon>Ascomycota</taxon>
        <taxon>Pezizomycotina</taxon>
        <taxon>Sordariomycetes</taxon>
        <taxon>Xylariomycetidae</taxon>
        <taxon>Amphisphaeriales</taxon>
        <taxon>Apiosporaceae</taxon>
        <taxon>Apiospora</taxon>
    </lineage>
</organism>
<evidence type="ECO:0008006" key="5">
    <source>
        <dbReference type="Google" id="ProtNLM"/>
    </source>
</evidence>
<proteinExistence type="predicted"/>
<evidence type="ECO:0000313" key="4">
    <source>
        <dbReference type="Proteomes" id="UP001446871"/>
    </source>
</evidence>
<feature type="compositionally biased region" description="Basic and acidic residues" evidence="1">
    <location>
        <begin position="133"/>
        <end position="144"/>
    </location>
</feature>